<dbReference type="HOGENOM" id="CLU_2974268_0_0_0"/>
<dbReference type="AlphaFoldDB" id="B3E0V9"/>
<dbReference type="EMBL" id="CP000975">
    <property type="protein sequence ID" value="ACD84436.1"/>
    <property type="molecule type" value="Genomic_DNA"/>
</dbReference>
<dbReference type="Proteomes" id="UP000009149">
    <property type="component" value="Chromosome"/>
</dbReference>
<organism evidence="1 2">
    <name type="scientific">Methylacidiphilum infernorum (isolate V4)</name>
    <name type="common">Methylokorus infernorum (strain V4)</name>
    <dbReference type="NCBI Taxonomy" id="481448"/>
    <lineage>
        <taxon>Bacteria</taxon>
        <taxon>Pseudomonadati</taxon>
        <taxon>Verrucomicrobiota</taxon>
        <taxon>Methylacidiphilae</taxon>
        <taxon>Methylacidiphilales</taxon>
        <taxon>Methylacidiphilaceae</taxon>
        <taxon>Methylacidiphilum (ex Ratnadevi et al. 2023)</taxon>
    </lineage>
</organism>
<dbReference type="KEGG" id="min:Minf_2382"/>
<protein>
    <submittedName>
        <fullName evidence="1">Uncharacterized protein</fullName>
    </submittedName>
</protein>
<evidence type="ECO:0000313" key="1">
    <source>
        <dbReference type="EMBL" id="ACD84436.1"/>
    </source>
</evidence>
<gene>
    <name evidence="1" type="ordered locus">Minf_2382</name>
</gene>
<accession>B3E0V9</accession>
<dbReference type="STRING" id="481448.Minf_2382"/>
<name>B3E0V9_METI4</name>
<sequence>MPVFPGISRRAVHRRQGQGRWPYSSLEIRAKNMKTLLIFCDGFVATEKERNKAKKRAF</sequence>
<reference evidence="1 2" key="1">
    <citation type="journal article" date="2008" name="Biol. Direct">
        <title>Complete genome sequence of the extremely acidophilic methanotroph isolate V4, Methylacidiphilum infernorum, a representative of the bacterial phylum Verrucomicrobia.</title>
        <authorList>
            <person name="Hou S."/>
            <person name="Makarova K.S."/>
            <person name="Saw J.H."/>
            <person name="Senin P."/>
            <person name="Ly B.V."/>
            <person name="Zhou Z."/>
            <person name="Ren Y."/>
            <person name="Wang J."/>
            <person name="Galperin M.Y."/>
            <person name="Omelchenko M.V."/>
            <person name="Wolf Y.I."/>
            <person name="Yutin N."/>
            <person name="Koonin E.V."/>
            <person name="Stott M.B."/>
            <person name="Mountain B.W."/>
            <person name="Crowe M.A."/>
            <person name="Smirnova A.V."/>
            <person name="Dunfield P.F."/>
            <person name="Feng L."/>
            <person name="Wang L."/>
            <person name="Alam M."/>
        </authorList>
    </citation>
    <scope>NUCLEOTIDE SEQUENCE [LARGE SCALE GENOMIC DNA]</scope>
    <source>
        <strain evidence="2">Isolate V4</strain>
    </source>
</reference>
<proteinExistence type="predicted"/>
<evidence type="ECO:0000313" key="2">
    <source>
        <dbReference type="Proteomes" id="UP000009149"/>
    </source>
</evidence>